<keyword evidence="3" id="KW-1185">Reference proteome</keyword>
<evidence type="ECO:0000313" key="2">
    <source>
        <dbReference type="EMBL" id="QSX01238.1"/>
    </source>
</evidence>
<dbReference type="Proteomes" id="UP000663203">
    <property type="component" value="Chromosome"/>
</dbReference>
<name>A0A8A2VKT5_9EURY</name>
<proteinExistence type="predicted"/>
<evidence type="ECO:0000313" key="3">
    <source>
        <dbReference type="Proteomes" id="UP000663203"/>
    </source>
</evidence>
<dbReference type="AlphaFoldDB" id="A0A8A2VKT5"/>
<feature type="region of interest" description="Disordered" evidence="1">
    <location>
        <begin position="155"/>
        <end position="186"/>
    </location>
</feature>
<reference evidence="2 3" key="1">
    <citation type="submission" date="2021-03" db="EMBL/GenBank/DDBJ databases">
        <title>Haloterrigena longa sp. nov. and Haloterrigena limicola sp. nov., extremely halophilic archaea isolated from a salt lake.</title>
        <authorList>
            <person name="Henglin C."/>
        </authorList>
    </citation>
    <scope>NUCLEOTIDE SEQUENCE [LARGE SCALE GENOMIC DNA]</scope>
    <source>
        <strain evidence="2 3">KZCA68</strain>
    </source>
</reference>
<sequence>MALLFITASVLILGVYLGDGTGDPARETGADATVVGHSGEHDGLSAARATEVLSESTISVTYSVEDVRTEDDELFDEPVITDASTYRRTDHGSPIGLLADAALANHRIDGEPVLAYGDEYEEAVDWAIRENLLGAERNFYVIAEWEPYDGARINGTATAGERPPPNADVSSTTTTVPSGFESVDEDELESNWIAAEDWWDGWIDDMADHWSDVNDSSDVPGLTGSDNKSYAAAGAAIGETVVDGFFPPATSQYALENQGINRELKVYHYRSMVETVGDFSFRSPDTHPPLVRHRANAQTANRRVLHGQEGGYDFTDADALAAWIGADIPRAFAEEFAEIDDEYDGEERDRRKLETVLEALSIEDVTITIQTWNE</sequence>
<dbReference type="KEGG" id="hakz:J0X25_18710"/>
<evidence type="ECO:0000256" key="1">
    <source>
        <dbReference type="SAM" id="MobiDB-lite"/>
    </source>
</evidence>
<accession>A0A8A2VKT5</accession>
<feature type="compositionally biased region" description="Polar residues" evidence="1">
    <location>
        <begin position="168"/>
        <end position="177"/>
    </location>
</feature>
<gene>
    <name evidence="2" type="ORF">J0X25_18710</name>
</gene>
<dbReference type="InterPro" id="IPR055708">
    <property type="entry name" value="DUF7284"/>
</dbReference>
<dbReference type="Pfam" id="PF23955">
    <property type="entry name" value="DUF7284"/>
    <property type="match status" value="1"/>
</dbReference>
<protein>
    <submittedName>
        <fullName evidence="2">Uncharacterized protein</fullName>
    </submittedName>
</protein>
<dbReference type="EMBL" id="CP071462">
    <property type="protein sequence ID" value="QSX01238.1"/>
    <property type="molecule type" value="Genomic_DNA"/>
</dbReference>
<organism evidence="2 3">
    <name type="scientific">Haloterrigena alkaliphila</name>
    <dbReference type="NCBI Taxonomy" id="2816475"/>
    <lineage>
        <taxon>Archaea</taxon>
        <taxon>Methanobacteriati</taxon>
        <taxon>Methanobacteriota</taxon>
        <taxon>Stenosarchaea group</taxon>
        <taxon>Halobacteria</taxon>
        <taxon>Halobacteriales</taxon>
        <taxon>Natrialbaceae</taxon>
        <taxon>Haloterrigena</taxon>
    </lineage>
</organism>